<reference evidence="1 2" key="1">
    <citation type="submission" date="2021-06" db="EMBL/GenBank/DDBJ databases">
        <authorList>
            <person name="Palmer J.M."/>
        </authorList>
    </citation>
    <scope>NUCLEOTIDE SEQUENCE [LARGE SCALE GENOMIC DNA]</scope>
    <source>
        <strain evidence="2">if_2019</strain>
        <tissue evidence="1">Muscle</tissue>
    </source>
</reference>
<evidence type="ECO:0000313" key="2">
    <source>
        <dbReference type="Proteomes" id="UP001482620"/>
    </source>
</evidence>
<proteinExistence type="predicted"/>
<sequence>MSVARISSIFVQGPGEQVCGSSHSLLHIFIEKPCMHMRVHTQIHRCLDAGVNRYTNVIEYIDYIELHLPLNTSCIHKYRAPFSKIAGNVNNNPKAVSNKVSFINIKQSFKALAVMLHL</sequence>
<comment type="caution">
    <text evidence="1">The sequence shown here is derived from an EMBL/GenBank/DDBJ whole genome shotgun (WGS) entry which is preliminary data.</text>
</comment>
<name>A0ABV0SXN6_9TELE</name>
<dbReference type="Proteomes" id="UP001482620">
    <property type="component" value="Unassembled WGS sequence"/>
</dbReference>
<dbReference type="EMBL" id="JAHRIQ010013112">
    <property type="protein sequence ID" value="MEQ2225363.1"/>
    <property type="molecule type" value="Genomic_DNA"/>
</dbReference>
<keyword evidence="2" id="KW-1185">Reference proteome</keyword>
<protein>
    <submittedName>
        <fullName evidence="1">Uncharacterized protein</fullName>
    </submittedName>
</protein>
<organism evidence="1 2">
    <name type="scientific">Ilyodon furcidens</name>
    <name type="common">goldbreast splitfin</name>
    <dbReference type="NCBI Taxonomy" id="33524"/>
    <lineage>
        <taxon>Eukaryota</taxon>
        <taxon>Metazoa</taxon>
        <taxon>Chordata</taxon>
        <taxon>Craniata</taxon>
        <taxon>Vertebrata</taxon>
        <taxon>Euteleostomi</taxon>
        <taxon>Actinopterygii</taxon>
        <taxon>Neopterygii</taxon>
        <taxon>Teleostei</taxon>
        <taxon>Neoteleostei</taxon>
        <taxon>Acanthomorphata</taxon>
        <taxon>Ovalentaria</taxon>
        <taxon>Atherinomorphae</taxon>
        <taxon>Cyprinodontiformes</taxon>
        <taxon>Goodeidae</taxon>
        <taxon>Ilyodon</taxon>
    </lineage>
</organism>
<accession>A0ABV0SXN6</accession>
<gene>
    <name evidence="1" type="ORF">ILYODFUR_016647</name>
</gene>
<evidence type="ECO:0000313" key="1">
    <source>
        <dbReference type="EMBL" id="MEQ2225363.1"/>
    </source>
</evidence>